<dbReference type="GO" id="GO:0009873">
    <property type="term" value="P:ethylene-activated signaling pathway"/>
    <property type="evidence" value="ECO:0007669"/>
    <property type="project" value="UniProtKB-KW"/>
</dbReference>
<evidence type="ECO:0000256" key="4">
    <source>
        <dbReference type="ARBA" id="ARBA00023125"/>
    </source>
</evidence>
<dbReference type="PANTHER" id="PTHR31677:SF118">
    <property type="entry name" value="OS04G0399800 PROTEIN"/>
    <property type="match status" value="1"/>
</dbReference>
<dbReference type="FunCoup" id="A0A1Q3CR12">
    <property type="interactions" value="8"/>
</dbReference>
<dbReference type="Proteomes" id="UP000187406">
    <property type="component" value="Unassembled WGS sequence"/>
</dbReference>
<organism evidence="9 10">
    <name type="scientific">Cephalotus follicularis</name>
    <name type="common">Albany pitcher plant</name>
    <dbReference type="NCBI Taxonomy" id="3775"/>
    <lineage>
        <taxon>Eukaryota</taxon>
        <taxon>Viridiplantae</taxon>
        <taxon>Streptophyta</taxon>
        <taxon>Embryophyta</taxon>
        <taxon>Tracheophyta</taxon>
        <taxon>Spermatophyta</taxon>
        <taxon>Magnoliopsida</taxon>
        <taxon>eudicotyledons</taxon>
        <taxon>Gunneridae</taxon>
        <taxon>Pentapetalae</taxon>
        <taxon>rosids</taxon>
        <taxon>fabids</taxon>
        <taxon>Oxalidales</taxon>
        <taxon>Cephalotaceae</taxon>
        <taxon>Cephalotus</taxon>
    </lineage>
</organism>
<dbReference type="GO" id="GO:0003700">
    <property type="term" value="F:DNA-binding transcription factor activity"/>
    <property type="evidence" value="ECO:0007669"/>
    <property type="project" value="InterPro"/>
</dbReference>
<dbReference type="AlphaFoldDB" id="A0A1Q3CR12"/>
<keyword evidence="4" id="KW-0238">DNA-binding</keyword>
<feature type="region of interest" description="Disordered" evidence="7">
    <location>
        <begin position="183"/>
        <end position="205"/>
    </location>
</feature>
<dbReference type="Pfam" id="PF00847">
    <property type="entry name" value="AP2"/>
    <property type="match status" value="1"/>
</dbReference>
<keyword evidence="5" id="KW-0804">Transcription</keyword>
<reference evidence="10" key="1">
    <citation type="submission" date="2016-04" db="EMBL/GenBank/DDBJ databases">
        <title>Cephalotus genome sequencing.</title>
        <authorList>
            <person name="Fukushima K."/>
            <person name="Hasebe M."/>
            <person name="Fang X."/>
        </authorList>
    </citation>
    <scope>NUCLEOTIDE SEQUENCE [LARGE SCALE GENOMIC DNA]</scope>
    <source>
        <strain evidence="10">cv. St1</strain>
    </source>
</reference>
<feature type="compositionally biased region" description="Low complexity" evidence="7">
    <location>
        <begin position="1"/>
        <end position="14"/>
    </location>
</feature>
<keyword evidence="6" id="KW-0539">Nucleus</keyword>
<dbReference type="PRINTS" id="PR00367">
    <property type="entry name" value="ETHRSPELEMNT"/>
</dbReference>
<feature type="compositionally biased region" description="Low complexity" evidence="7">
    <location>
        <begin position="22"/>
        <end position="32"/>
    </location>
</feature>
<feature type="region of interest" description="Disordered" evidence="7">
    <location>
        <begin position="1"/>
        <end position="32"/>
    </location>
</feature>
<evidence type="ECO:0000313" key="9">
    <source>
        <dbReference type="EMBL" id="GAV82582.1"/>
    </source>
</evidence>
<evidence type="ECO:0000259" key="8">
    <source>
        <dbReference type="PROSITE" id="PS51032"/>
    </source>
</evidence>
<dbReference type="EMBL" id="BDDD01002674">
    <property type="protein sequence ID" value="GAV82582.1"/>
    <property type="molecule type" value="Genomic_DNA"/>
</dbReference>
<evidence type="ECO:0000256" key="1">
    <source>
        <dbReference type="ARBA" id="ARBA00004123"/>
    </source>
</evidence>
<keyword evidence="3" id="KW-0805">Transcription regulation</keyword>
<feature type="domain" description="AP2/ERF" evidence="8">
    <location>
        <begin position="38"/>
        <end position="95"/>
    </location>
</feature>
<dbReference type="SUPFAM" id="SSF54171">
    <property type="entry name" value="DNA-binding domain"/>
    <property type="match status" value="1"/>
</dbReference>
<dbReference type="STRING" id="3775.A0A1Q3CR12"/>
<keyword evidence="10" id="KW-1185">Reference proteome</keyword>
<evidence type="ECO:0000256" key="6">
    <source>
        <dbReference type="ARBA" id="ARBA00023242"/>
    </source>
</evidence>
<accession>A0A1Q3CR12</accession>
<proteinExistence type="predicted"/>
<dbReference type="PROSITE" id="PS51032">
    <property type="entry name" value="AP2_ERF"/>
    <property type="match status" value="1"/>
</dbReference>
<dbReference type="SMART" id="SM00380">
    <property type="entry name" value="AP2"/>
    <property type="match status" value="1"/>
</dbReference>
<comment type="subcellular location">
    <subcellularLocation>
        <location evidence="1">Nucleus</location>
    </subcellularLocation>
</comment>
<dbReference type="Gene3D" id="3.30.730.10">
    <property type="entry name" value="AP2/ERF domain"/>
    <property type="match status" value="1"/>
</dbReference>
<comment type="caution">
    <text evidence="9">The sequence shown here is derived from an EMBL/GenBank/DDBJ whole genome shotgun (WGS) entry which is preliminary data.</text>
</comment>
<evidence type="ECO:0000256" key="5">
    <source>
        <dbReference type="ARBA" id="ARBA00023163"/>
    </source>
</evidence>
<keyword evidence="2" id="KW-0936">Ethylene signaling pathway</keyword>
<dbReference type="InterPro" id="IPR016177">
    <property type="entry name" value="DNA-bd_dom_sf"/>
</dbReference>
<dbReference type="GO" id="GO:0005634">
    <property type="term" value="C:nucleus"/>
    <property type="evidence" value="ECO:0007669"/>
    <property type="project" value="UniProtKB-SubCell"/>
</dbReference>
<evidence type="ECO:0000313" key="10">
    <source>
        <dbReference type="Proteomes" id="UP000187406"/>
    </source>
</evidence>
<dbReference type="InParanoid" id="A0A1Q3CR12"/>
<dbReference type="CDD" id="cd00018">
    <property type="entry name" value="AP2"/>
    <property type="match status" value="1"/>
</dbReference>
<protein>
    <submittedName>
        <fullName evidence="9">AP2 domain-containing protein</fullName>
    </submittedName>
</protein>
<dbReference type="InterPro" id="IPR001471">
    <property type="entry name" value="AP2/ERF_dom"/>
</dbReference>
<evidence type="ECO:0000256" key="7">
    <source>
        <dbReference type="SAM" id="MobiDB-lite"/>
    </source>
</evidence>
<evidence type="ECO:0000256" key="3">
    <source>
        <dbReference type="ARBA" id="ARBA00023015"/>
    </source>
</evidence>
<sequence length="275" mass="30594">MEFNNTKTNSPSTSKTKRKRQQQQQQLNQLQQKQEEIRFLGVRRRPWGRYAAEIRDPSTKERHWLGTFDTAQEAALAYDRAARSMRCSKTRTNFVYSDMPHGSSVISIISPDQSQHGISALLFPPHNQHASVTANNDHFSFIQDPFNLNLFFNGLPYGDGWVQGNDTNEGSYKLISDVMDAGGDGRSSQSHFGDNTELPPLPPDASSSASCHGLGVMDLDLGYGVWNDNASFSGFSDQITNEFESVVSGPFLGIESNESVLHNPLCGMMPSVQIW</sequence>
<dbReference type="OrthoDB" id="780830at2759"/>
<evidence type="ECO:0000256" key="2">
    <source>
        <dbReference type="ARBA" id="ARBA00022745"/>
    </source>
</evidence>
<dbReference type="FunFam" id="3.30.730.10:FF:000001">
    <property type="entry name" value="Ethylene-responsive transcription factor 2"/>
    <property type="match status" value="1"/>
</dbReference>
<dbReference type="PANTHER" id="PTHR31677">
    <property type="entry name" value="AP2 DOMAIN CLASS TRANSCRIPTION FACTOR"/>
    <property type="match status" value="1"/>
</dbReference>
<name>A0A1Q3CR12_CEPFO</name>
<dbReference type="InterPro" id="IPR036955">
    <property type="entry name" value="AP2/ERF_dom_sf"/>
</dbReference>
<dbReference type="GO" id="GO:0003677">
    <property type="term" value="F:DNA binding"/>
    <property type="evidence" value="ECO:0007669"/>
    <property type="project" value="UniProtKB-KW"/>
</dbReference>
<gene>
    <name evidence="9" type="ORF">CFOL_v3_26033</name>
</gene>